<dbReference type="AlphaFoldDB" id="A0A6G0VVH7"/>
<name>A0A6G0VVH7_APHCR</name>
<organism evidence="1 2">
    <name type="scientific">Aphis craccivora</name>
    <name type="common">Cowpea aphid</name>
    <dbReference type="NCBI Taxonomy" id="307492"/>
    <lineage>
        <taxon>Eukaryota</taxon>
        <taxon>Metazoa</taxon>
        <taxon>Ecdysozoa</taxon>
        <taxon>Arthropoda</taxon>
        <taxon>Hexapoda</taxon>
        <taxon>Insecta</taxon>
        <taxon>Pterygota</taxon>
        <taxon>Neoptera</taxon>
        <taxon>Paraneoptera</taxon>
        <taxon>Hemiptera</taxon>
        <taxon>Sternorrhyncha</taxon>
        <taxon>Aphidomorpha</taxon>
        <taxon>Aphidoidea</taxon>
        <taxon>Aphididae</taxon>
        <taxon>Aphidini</taxon>
        <taxon>Aphis</taxon>
        <taxon>Aphis</taxon>
    </lineage>
</organism>
<accession>A0A6G0VVH7</accession>
<proteinExistence type="predicted"/>
<evidence type="ECO:0000313" key="2">
    <source>
        <dbReference type="Proteomes" id="UP000478052"/>
    </source>
</evidence>
<comment type="caution">
    <text evidence="1">The sequence shown here is derived from an EMBL/GenBank/DDBJ whole genome shotgun (WGS) entry which is preliminary data.</text>
</comment>
<dbReference type="Proteomes" id="UP000478052">
    <property type="component" value="Unassembled WGS sequence"/>
</dbReference>
<sequence length="127" mass="14850">MLCILFLVNNKGGLRSTEPLKKLITIPLNTFAKLMGKDRDLESRQNNFYHKNSVLQTEEFLSRYEQPEKEVINMIDSEKKRQILENRERIRPIIETIIFLARQNIPLRGHRDDGDLLASLNTSVINE</sequence>
<keyword evidence="2" id="KW-1185">Reference proteome</keyword>
<dbReference type="OrthoDB" id="6608798at2759"/>
<protein>
    <submittedName>
        <fullName evidence="1">52 kDa repressor of the inhibitor of the protein kinase-like</fullName>
    </submittedName>
</protein>
<gene>
    <name evidence="1" type="ORF">FWK35_00038473</name>
</gene>
<dbReference type="EMBL" id="VUJU01011420">
    <property type="protein sequence ID" value="KAF0711060.1"/>
    <property type="molecule type" value="Genomic_DNA"/>
</dbReference>
<evidence type="ECO:0000313" key="1">
    <source>
        <dbReference type="EMBL" id="KAF0711060.1"/>
    </source>
</evidence>
<reference evidence="1 2" key="1">
    <citation type="submission" date="2019-08" db="EMBL/GenBank/DDBJ databases">
        <title>Whole genome of Aphis craccivora.</title>
        <authorList>
            <person name="Voronova N.V."/>
            <person name="Shulinski R.S."/>
            <person name="Bandarenka Y.V."/>
            <person name="Zhorov D.G."/>
            <person name="Warner D."/>
        </authorList>
    </citation>
    <scope>NUCLEOTIDE SEQUENCE [LARGE SCALE GENOMIC DNA]</scope>
    <source>
        <strain evidence="1">180601</strain>
        <tissue evidence="1">Whole Body</tissue>
    </source>
</reference>